<dbReference type="EMBL" id="KV423941">
    <property type="protein sequence ID" value="KZT59333.1"/>
    <property type="molecule type" value="Genomic_DNA"/>
</dbReference>
<organism evidence="2 3">
    <name type="scientific">Calocera cornea HHB12733</name>
    <dbReference type="NCBI Taxonomy" id="1353952"/>
    <lineage>
        <taxon>Eukaryota</taxon>
        <taxon>Fungi</taxon>
        <taxon>Dikarya</taxon>
        <taxon>Basidiomycota</taxon>
        <taxon>Agaricomycotina</taxon>
        <taxon>Dacrymycetes</taxon>
        <taxon>Dacrymycetales</taxon>
        <taxon>Dacrymycetaceae</taxon>
        <taxon>Calocera</taxon>
    </lineage>
</organism>
<sequence>MHYRPSPASIPLPLSNPLSPAVPFHEVDARPQTLIDLLPSNVRDLQDLGRVDLELLRRAMDDDGNSSVAGRSVADDDEEQDVAEGVAPQQTQEVPIASSTVPTADSLYQALRSPSPEAMLGPSTSTPPAEQQELISGVDPITDVCELCHPPVSC</sequence>
<evidence type="ECO:0000313" key="3">
    <source>
        <dbReference type="Proteomes" id="UP000076842"/>
    </source>
</evidence>
<name>A0A165HI70_9BASI</name>
<accession>A0A165HI70</accession>
<gene>
    <name evidence="2" type="ORF">CALCODRAFT_194526</name>
</gene>
<dbReference type="InParanoid" id="A0A165HI70"/>
<evidence type="ECO:0000256" key="1">
    <source>
        <dbReference type="SAM" id="MobiDB-lite"/>
    </source>
</evidence>
<dbReference type="Proteomes" id="UP000076842">
    <property type="component" value="Unassembled WGS sequence"/>
</dbReference>
<proteinExistence type="predicted"/>
<evidence type="ECO:0000313" key="2">
    <source>
        <dbReference type="EMBL" id="KZT59333.1"/>
    </source>
</evidence>
<dbReference type="OrthoDB" id="10636059at2759"/>
<protein>
    <submittedName>
        <fullName evidence="2">Uncharacterized protein</fullName>
    </submittedName>
</protein>
<feature type="compositionally biased region" description="Polar residues" evidence="1">
    <location>
        <begin position="88"/>
        <end position="103"/>
    </location>
</feature>
<feature type="region of interest" description="Disordered" evidence="1">
    <location>
        <begin position="59"/>
        <end position="132"/>
    </location>
</feature>
<dbReference type="AlphaFoldDB" id="A0A165HI70"/>
<reference evidence="2 3" key="1">
    <citation type="journal article" date="2016" name="Mol. Biol. Evol.">
        <title>Comparative Genomics of Early-Diverging Mushroom-Forming Fungi Provides Insights into the Origins of Lignocellulose Decay Capabilities.</title>
        <authorList>
            <person name="Nagy L.G."/>
            <person name="Riley R."/>
            <person name="Tritt A."/>
            <person name="Adam C."/>
            <person name="Daum C."/>
            <person name="Floudas D."/>
            <person name="Sun H."/>
            <person name="Yadav J.S."/>
            <person name="Pangilinan J."/>
            <person name="Larsson K.H."/>
            <person name="Matsuura K."/>
            <person name="Barry K."/>
            <person name="Labutti K."/>
            <person name="Kuo R."/>
            <person name="Ohm R.A."/>
            <person name="Bhattacharya S.S."/>
            <person name="Shirouzu T."/>
            <person name="Yoshinaga Y."/>
            <person name="Martin F.M."/>
            <person name="Grigoriev I.V."/>
            <person name="Hibbett D.S."/>
        </authorList>
    </citation>
    <scope>NUCLEOTIDE SEQUENCE [LARGE SCALE GENOMIC DNA]</scope>
    <source>
        <strain evidence="2 3">HHB12733</strain>
    </source>
</reference>
<keyword evidence="3" id="KW-1185">Reference proteome</keyword>